<proteinExistence type="predicted"/>
<dbReference type="GeneID" id="64859307"/>
<dbReference type="OrthoDB" id="2014654at2759"/>
<organism evidence="3 4">
    <name type="scientific">Maudiozyma barnettii</name>
    <dbReference type="NCBI Taxonomy" id="61262"/>
    <lineage>
        <taxon>Eukaryota</taxon>
        <taxon>Fungi</taxon>
        <taxon>Dikarya</taxon>
        <taxon>Ascomycota</taxon>
        <taxon>Saccharomycotina</taxon>
        <taxon>Saccharomycetes</taxon>
        <taxon>Saccharomycetales</taxon>
        <taxon>Saccharomycetaceae</taxon>
        <taxon>Maudiozyma</taxon>
    </lineage>
</organism>
<name>A0A8H2VIM0_9SACH</name>
<protein>
    <submittedName>
        <fullName evidence="3">Similar to Saccharomyces cerevisiae YGL252C RTG2 Sensor of mitochondrial dysfunction</fullName>
    </submittedName>
</protein>
<dbReference type="SUPFAM" id="SSF53067">
    <property type="entry name" value="Actin-like ATPase domain"/>
    <property type="match status" value="2"/>
</dbReference>
<evidence type="ECO:0000259" key="2">
    <source>
        <dbReference type="Pfam" id="PF23566"/>
    </source>
</evidence>
<reference evidence="3 4" key="1">
    <citation type="submission" date="2020-05" db="EMBL/GenBank/DDBJ databases">
        <authorList>
            <person name="Casaregola S."/>
            <person name="Devillers H."/>
            <person name="Grondin C."/>
        </authorList>
    </citation>
    <scope>NUCLEOTIDE SEQUENCE [LARGE SCALE GENOMIC DNA]</scope>
    <source>
        <strain evidence="3 4">CLIB 1767</strain>
    </source>
</reference>
<feature type="domain" description="Ppx/GppA phosphatase N-terminal" evidence="1">
    <location>
        <begin position="44"/>
        <end position="367"/>
    </location>
</feature>
<dbReference type="InterPro" id="IPR003695">
    <property type="entry name" value="Ppx_GppA_N"/>
</dbReference>
<dbReference type="InterPro" id="IPR057512">
    <property type="entry name" value="RTG2_C"/>
</dbReference>
<gene>
    <name evidence="3" type="ORF">KABA2_08S06314</name>
</gene>
<evidence type="ECO:0000313" key="4">
    <source>
        <dbReference type="Proteomes" id="UP000644660"/>
    </source>
</evidence>
<dbReference type="RefSeq" id="XP_041408079.1">
    <property type="nucleotide sequence ID" value="XM_041552145.1"/>
</dbReference>
<comment type="caution">
    <text evidence="3">The sequence shown here is derived from an EMBL/GenBank/DDBJ whole genome shotgun (WGS) entry which is preliminary data.</text>
</comment>
<evidence type="ECO:0000313" key="3">
    <source>
        <dbReference type="EMBL" id="CAB4256235.1"/>
    </source>
</evidence>
<sequence length="623" mass="69988">MDGLGSNNISVVDMESHLSESENISRNLCGLVDMGSNGIRFSISSISAHHARITPCVFKDRIGISLYELQFPHADSLEQIPIPIDIIMEICSAIKRFKLICEDFGVPDKNVKIIATEATRIALNKDELLQEIEKETDWEVKVLSQEEEGTMTTLGLLASSADNETNGIYFDLLSGSCQISWIRTLPNGEFIKSEKVSFLPYGSGTITRLVRAIDDDDASKLKLFDDLKADFMRAIQDIQIPQDMIEEAEENDGFTLITRGGGLRGIGHLLINQDRDYPIQTIINGFCTSSKNFQSISDYLFLKGKIPNFDNSCHKIKKFFKISEKRSIQLPAVGLLTSALLESLPKVKSIYFSEGGIREGFLYTQLPASIHNQDPIIIASKPYAPLLSNKYLKLLLSAVPRNPHTAEYPIPEIVWKRVAPTLCNLAFIHASYPKELQPTAALHVAITGIISGCNGISHEMRALIGIALCYRWGGNIPETEEHFLESMENVILNQYDENSKKNLRMAKRIIWWTKYIGTFMYVICGVHPGGNIRDNLFKFNVIPIVIPKKVRQSNNIDEELDKDQSVATARKEKNDYEAVVSISRDDLKTSASVRARIITLQKRIKKLSRGNIERVKVTVQMFE</sequence>
<keyword evidence="4" id="KW-1185">Reference proteome</keyword>
<dbReference type="InterPro" id="IPR043129">
    <property type="entry name" value="ATPase_NBD"/>
</dbReference>
<dbReference type="PANTHER" id="PTHR30005">
    <property type="entry name" value="EXOPOLYPHOSPHATASE"/>
    <property type="match status" value="1"/>
</dbReference>
<dbReference type="FunFam" id="3.30.420.40:FF:000191">
    <property type="entry name" value="Retrograde regulation protein 2"/>
    <property type="match status" value="1"/>
</dbReference>
<dbReference type="Pfam" id="PF23566">
    <property type="entry name" value="RTG2_C"/>
    <property type="match status" value="1"/>
</dbReference>
<dbReference type="GO" id="GO:0006357">
    <property type="term" value="P:regulation of transcription by RNA polymerase II"/>
    <property type="evidence" value="ECO:0007669"/>
    <property type="project" value="TreeGrafter"/>
</dbReference>
<dbReference type="Pfam" id="PF02541">
    <property type="entry name" value="Ppx-GppA"/>
    <property type="match status" value="1"/>
</dbReference>
<dbReference type="Gene3D" id="3.30.420.40">
    <property type="match status" value="1"/>
</dbReference>
<dbReference type="PANTHER" id="PTHR30005:SF0">
    <property type="entry name" value="RETROGRADE REGULATION PROTEIN 2"/>
    <property type="match status" value="1"/>
</dbReference>
<dbReference type="InterPro" id="IPR050273">
    <property type="entry name" value="GppA/Ppx_hydrolase"/>
</dbReference>
<feature type="domain" description="RTG2 C-terminal" evidence="2">
    <location>
        <begin position="374"/>
        <end position="546"/>
    </location>
</feature>
<dbReference type="Gene3D" id="3.30.420.150">
    <property type="entry name" value="Exopolyphosphatase. Domain 2"/>
    <property type="match status" value="1"/>
</dbReference>
<accession>A0A8H2VIM0</accession>
<dbReference type="Proteomes" id="UP000644660">
    <property type="component" value="Unassembled WGS sequence"/>
</dbReference>
<dbReference type="EMBL" id="CAEFZW010000008">
    <property type="protein sequence ID" value="CAB4256235.1"/>
    <property type="molecule type" value="Genomic_DNA"/>
</dbReference>
<dbReference type="AlphaFoldDB" id="A0A8H2VIM0"/>
<evidence type="ECO:0000259" key="1">
    <source>
        <dbReference type="Pfam" id="PF02541"/>
    </source>
</evidence>